<organism evidence="2 3">
    <name type="scientific">Limnothrix redekei LRLZ20PSL1</name>
    <dbReference type="NCBI Taxonomy" id="3112953"/>
    <lineage>
        <taxon>Bacteria</taxon>
        <taxon>Bacillati</taxon>
        <taxon>Cyanobacteriota</taxon>
        <taxon>Cyanophyceae</taxon>
        <taxon>Pseudanabaenales</taxon>
        <taxon>Pseudanabaenaceae</taxon>
        <taxon>Limnothrix</taxon>
    </lineage>
</organism>
<feature type="compositionally biased region" description="Basic and acidic residues" evidence="1">
    <location>
        <begin position="19"/>
        <end position="34"/>
    </location>
</feature>
<feature type="compositionally biased region" description="Low complexity" evidence="1">
    <location>
        <begin position="45"/>
        <end position="63"/>
    </location>
</feature>
<feature type="compositionally biased region" description="Basic and acidic residues" evidence="1">
    <location>
        <begin position="64"/>
        <end position="79"/>
    </location>
</feature>
<evidence type="ECO:0000256" key="1">
    <source>
        <dbReference type="SAM" id="MobiDB-lite"/>
    </source>
</evidence>
<accession>A0ABW7C8K1</accession>
<dbReference type="PANTHER" id="PTHR30189:SF1">
    <property type="entry name" value="LPS-ASSEMBLY PROTEIN LPTD"/>
    <property type="match status" value="1"/>
</dbReference>
<dbReference type="EMBL" id="JAZAQF010000043">
    <property type="protein sequence ID" value="MFG3817477.1"/>
    <property type="molecule type" value="Genomic_DNA"/>
</dbReference>
<evidence type="ECO:0000313" key="2">
    <source>
        <dbReference type="EMBL" id="MFG3817477.1"/>
    </source>
</evidence>
<feature type="compositionally biased region" description="Pro residues" evidence="1">
    <location>
        <begin position="243"/>
        <end position="270"/>
    </location>
</feature>
<reference evidence="3" key="1">
    <citation type="journal article" date="2024" name="Algal Res.">
        <title>Biochemical, toxicological and genomic investigation of a high-biomass producing Limnothrix strain isolated from Italian shallow drinking water reservoir.</title>
        <authorList>
            <person name="Simonazzi M."/>
            <person name="Shishido T.K."/>
            <person name="Delbaje E."/>
            <person name="Wahlsten M."/>
            <person name="Fewer D.P."/>
            <person name="Sivonen K."/>
            <person name="Pezzolesi L."/>
            <person name="Pistocchi R."/>
        </authorList>
    </citation>
    <scope>NUCLEOTIDE SEQUENCE [LARGE SCALE GENOMIC DNA]</scope>
    <source>
        <strain evidence="3">LRLZ20PSL1</strain>
    </source>
</reference>
<feature type="compositionally biased region" description="Basic and acidic residues" evidence="1">
    <location>
        <begin position="89"/>
        <end position="99"/>
    </location>
</feature>
<feature type="compositionally biased region" description="Pro residues" evidence="1">
    <location>
        <begin position="304"/>
        <end position="315"/>
    </location>
</feature>
<proteinExistence type="predicted"/>
<feature type="compositionally biased region" description="Pro residues" evidence="1">
    <location>
        <begin position="1"/>
        <end position="11"/>
    </location>
</feature>
<feature type="compositionally biased region" description="Low complexity" evidence="1">
    <location>
        <begin position="170"/>
        <end position="188"/>
    </location>
</feature>
<dbReference type="Proteomes" id="UP001604335">
    <property type="component" value="Unassembled WGS sequence"/>
</dbReference>
<feature type="compositionally biased region" description="Low complexity" evidence="1">
    <location>
        <begin position="225"/>
        <end position="242"/>
    </location>
</feature>
<name>A0ABW7C8K1_9CYAN</name>
<dbReference type="RefSeq" id="WP_393011830.1">
    <property type="nucleotide sequence ID" value="NZ_JAZAQF010000043.1"/>
</dbReference>
<dbReference type="Gene3D" id="2.60.450.10">
    <property type="entry name" value="Lipopolysaccharide (LPS) transport protein A like domain"/>
    <property type="match status" value="1"/>
</dbReference>
<feature type="compositionally biased region" description="Polar residues" evidence="1">
    <location>
        <begin position="141"/>
        <end position="154"/>
    </location>
</feature>
<dbReference type="Pfam" id="PF12600">
    <property type="entry name" value="DUF3769"/>
    <property type="match status" value="1"/>
</dbReference>
<sequence length="928" mass="102717">MPYPVLPPEMPPLVQDVAVTRETEPTAAEGDRPPEPNSTAPASVPLRRLGSLPPRPARSLRPGSLRDFRQQHRQDRRAADQLGPNRALIHIDRQIDRQVDPPNRQNPPRPQAEEQTTATSNGKNPPAGLPPLRRWARPTRDQTTPPQLTQSTDRPSAANPGQLGESTAIGSTAVGSTTEGSTTEGATVYAAQDSTNQPNAQGAGQQLRADNSDEDPLRNVPPLFPREGPGPVNEPPNGTEGPEIPPPEPATGDPPFPPRSSDQPPSPTDPQPTERPIDPDRPPQPVNAGDPNNSPNRTDRPGGGRPPRPELPNLPPGAIGAIEVTADRQEFDSVRQIFIAIGNVTMRYQGAVINADRLQVSLDNRIALAEGNVALTRGQQVIRGARMEYNLVQGDGSLFESYGEIFQPTTGEDFAPAEVITAGPYNPALDRPLSDRISANEPLRDVRQTGQFGLQVGTGNFGLLDPPPGQVGEVQNFRFQADRVDFDPNGWVAQNVRITNDPFSPPETEIRADRARLRRLSPLRDELIADRPRVVFDNRFTLPLLVRRTVIDRRERPPQPFEIRYDGEDRGGLYIQRQFDVIRTPRVRLRVTPQYLIQRALFDEQANGPIGLDVLGLQARLTAQLSPTTSLLGVVRAVTLDPDRFEDDFRGSVRLNQIIPTGWGPHSLTLEYSYRDRLFNGSFGFRTVQRSIGAVFASPQIRIGNTGFIANYQLGYQNINAQSDFGDLIDEPSRNTDDRITLDRTQMAIAVARPIVLWRGEALPATPEAGLRYSPVALRPSIVLVPRLQMVWQNYSSGDYQNVLTGSIVLQGQLGHFSRPWLDYTAFTLGYIENWRHGSSPFLFDRVGDARVVVVGLTQQIYGPFRVGFQQVYNVDTGERIDSNYTLEYSRRTYGLLLRVDPERQSGSLQLRITDFNWTGSGQEFGDI</sequence>
<evidence type="ECO:0000313" key="3">
    <source>
        <dbReference type="Proteomes" id="UP001604335"/>
    </source>
</evidence>
<feature type="compositionally biased region" description="Polar residues" evidence="1">
    <location>
        <begin position="192"/>
        <end position="204"/>
    </location>
</feature>
<dbReference type="PANTHER" id="PTHR30189">
    <property type="entry name" value="LPS-ASSEMBLY PROTEIN"/>
    <property type="match status" value="1"/>
</dbReference>
<comment type="caution">
    <text evidence="2">The sequence shown here is derived from an EMBL/GenBank/DDBJ whole genome shotgun (WGS) entry which is preliminary data.</text>
</comment>
<feature type="compositionally biased region" description="Polar residues" evidence="1">
    <location>
        <begin position="113"/>
        <end position="123"/>
    </location>
</feature>
<keyword evidence="3" id="KW-1185">Reference proteome</keyword>
<feature type="region of interest" description="Disordered" evidence="1">
    <location>
        <begin position="1"/>
        <end position="318"/>
    </location>
</feature>
<protein>
    <submittedName>
        <fullName evidence="2">DUF3769 domain-containing protein</fullName>
    </submittedName>
</protein>
<gene>
    <name evidence="2" type="ORF">VPK24_07490</name>
</gene>
<dbReference type="InterPro" id="IPR022244">
    <property type="entry name" value="DUF3769"/>
</dbReference>
<dbReference type="InterPro" id="IPR050218">
    <property type="entry name" value="LptD"/>
</dbReference>